<dbReference type="Gene3D" id="2.60.40.1120">
    <property type="entry name" value="Carboxypeptidase-like, regulatory domain"/>
    <property type="match status" value="1"/>
</dbReference>
<dbReference type="AlphaFoldDB" id="A0A223V322"/>
<dbReference type="NCBIfam" id="TIGR04057">
    <property type="entry name" value="SusC_RagA_signa"/>
    <property type="match status" value="1"/>
</dbReference>
<feature type="chain" id="PRO_5013324904" description="TonB-dependent receptor plug domain-containing protein" evidence="8">
    <location>
        <begin position="29"/>
        <end position="1001"/>
    </location>
</feature>
<keyword evidence="5 7" id="KW-0472">Membrane</keyword>
<comment type="subcellular location">
    <subcellularLocation>
        <location evidence="1 7">Cell outer membrane</location>
        <topology evidence="1 7">Multi-pass membrane protein</topology>
    </subcellularLocation>
</comment>
<keyword evidence="3 7" id="KW-1134">Transmembrane beta strand</keyword>
<keyword evidence="8" id="KW-0732">Signal</keyword>
<dbReference type="InterPro" id="IPR036942">
    <property type="entry name" value="Beta-barrel_TonB_sf"/>
</dbReference>
<evidence type="ECO:0000259" key="9">
    <source>
        <dbReference type="Pfam" id="PF07715"/>
    </source>
</evidence>
<dbReference type="Gene3D" id="2.170.130.10">
    <property type="entry name" value="TonB-dependent receptor, plug domain"/>
    <property type="match status" value="1"/>
</dbReference>
<evidence type="ECO:0000256" key="4">
    <source>
        <dbReference type="ARBA" id="ARBA00022692"/>
    </source>
</evidence>
<evidence type="ECO:0000256" key="7">
    <source>
        <dbReference type="PROSITE-ProRule" id="PRU01360"/>
    </source>
</evidence>
<keyword evidence="11" id="KW-1185">Reference proteome</keyword>
<dbReference type="NCBIfam" id="TIGR04056">
    <property type="entry name" value="OMP_RagA_SusC"/>
    <property type="match status" value="1"/>
</dbReference>
<evidence type="ECO:0000256" key="2">
    <source>
        <dbReference type="ARBA" id="ARBA00022448"/>
    </source>
</evidence>
<dbReference type="SUPFAM" id="SSF49464">
    <property type="entry name" value="Carboxypeptidase regulatory domain-like"/>
    <property type="match status" value="1"/>
</dbReference>
<reference evidence="10 11" key="1">
    <citation type="submission" date="2017-08" db="EMBL/GenBank/DDBJ databases">
        <title>The complete genome sequence of Maribacter sp. B1, isolated from deep-sea sediment.</title>
        <authorList>
            <person name="Wu Y.-H."/>
            <person name="Cheng H."/>
            <person name="Xu X.-W."/>
        </authorList>
    </citation>
    <scope>NUCLEOTIDE SEQUENCE [LARGE SCALE GENOMIC DNA]</scope>
    <source>
        <strain evidence="10 11">B1</strain>
    </source>
</reference>
<name>A0A223V322_9FLAO</name>
<comment type="similarity">
    <text evidence="7">Belongs to the TonB-dependent receptor family.</text>
</comment>
<proteinExistence type="inferred from homology"/>
<dbReference type="InterPro" id="IPR023997">
    <property type="entry name" value="TonB-dep_OMP_SusC/RagA_CS"/>
</dbReference>
<gene>
    <name evidence="10" type="ORF">CJ263_05490</name>
</gene>
<dbReference type="InterPro" id="IPR039426">
    <property type="entry name" value="TonB-dep_rcpt-like"/>
</dbReference>
<sequence>MKKQLTKLIKKVLMPLLLWCIAMHVGYAQDGLNISGTVTDAEGVPLPGASIVISGAQTGTTSDFDGNFELANVPSDAVLIFSYIGYLTQEVNVDNRSTINVTLSEDTNKLDEVVVIGYQTVKRSDIVGSVAVVDTEEMLKAPASNVGQMLQGRAAGVTITSTGNPGASSSVKIRGLNSFSGQDSPLYVVDGMLINSLGADFNPNDIESIQVLKDAAATALYGSRGMNGVIVVTTKKGRSGPLKIDYDFYYGFQTIAKKLPLTNAAQFIEINNLAYQNNGDEPQGLRTGVDTDWQEELFKTGTISEHNLNFSGGAENSNYFISLNYFDQEGAIVGPEFERYQIRVNSETKRGRFTFGENIAMSRSNQTRVNGNPFIDVVWMLPTIPVYDPDNESGYGYGDDNNSTFATNPIGLQEHYSNTAVTSKVLGSVYGEFEIFPFLKYKLNLGLDYAQIREKYFQRAGALRQNTPGASFLEDRHTEFFNILAENTLNYNQTFGKHTISALAGYTTQKDNFAFNYARVENLNGEFWVQDNGTAAPQTAGREEVAGLRSFLGSLNYSYDDKYTLLVNFRRDGSSKFGKDNQYANFPSVSASWRISEEGFMENNNIFSNLKLRGSWGIVGNQAINNYATQSVLRYNQNYVLNNQVVPGATNLQLVNPNLRWESKTTTNVGLDMGFFDNRLSLTADYYVADVKDLLLAVPIPLSSGNTGGDPLANVGQVQNRGLELSLGYQNSVNDFSYGIQANGTFLKNEVKALVAEAGNLPIFGQGQILRTAIGEPVASFYVLETAGIFQDQAEIDAWGVQPDAQPGDVKYIDHDGNGFINFDDRVVVGKALPDFEYGLNLNVAYKGFDATAFFAGVVGNSIFNEQKWWSQRYDDNANYLVDDVFWTGPGTSNLIPRPRHLDPTLNPTQNSDRYVEKGDYFRLKNLQIGYALPEDVIGKIGLSKLRLYLTGQNLFTITDYTGYDPEVVGANGNGDFLNRGFDNGNFPSLRSGIMGIQIGF</sequence>
<accession>A0A223V322</accession>
<dbReference type="Pfam" id="PF07715">
    <property type="entry name" value="Plug"/>
    <property type="match status" value="1"/>
</dbReference>
<evidence type="ECO:0000256" key="3">
    <source>
        <dbReference type="ARBA" id="ARBA00022452"/>
    </source>
</evidence>
<dbReference type="RefSeq" id="WP_094996336.1">
    <property type="nucleotide sequence ID" value="NZ_BMJL01000001.1"/>
</dbReference>
<feature type="domain" description="TonB-dependent receptor plug" evidence="9">
    <location>
        <begin position="124"/>
        <end position="229"/>
    </location>
</feature>
<dbReference type="InterPro" id="IPR012910">
    <property type="entry name" value="Plug_dom"/>
</dbReference>
<evidence type="ECO:0000256" key="8">
    <source>
        <dbReference type="SAM" id="SignalP"/>
    </source>
</evidence>
<protein>
    <recommendedName>
        <fullName evidence="9">TonB-dependent receptor plug domain-containing protein</fullName>
    </recommendedName>
</protein>
<dbReference type="KEGG" id="marb:CJ263_05490"/>
<dbReference type="EMBL" id="CP022957">
    <property type="protein sequence ID" value="ASV29712.1"/>
    <property type="molecule type" value="Genomic_DNA"/>
</dbReference>
<dbReference type="Proteomes" id="UP000215244">
    <property type="component" value="Chromosome"/>
</dbReference>
<evidence type="ECO:0000313" key="10">
    <source>
        <dbReference type="EMBL" id="ASV29712.1"/>
    </source>
</evidence>
<dbReference type="InterPro" id="IPR008969">
    <property type="entry name" value="CarboxyPept-like_regulatory"/>
</dbReference>
<keyword evidence="6 7" id="KW-0998">Cell outer membrane</keyword>
<dbReference type="FunFam" id="2.60.40.1120:FF:000003">
    <property type="entry name" value="Outer membrane protein Omp121"/>
    <property type="match status" value="1"/>
</dbReference>
<dbReference type="SUPFAM" id="SSF56935">
    <property type="entry name" value="Porins"/>
    <property type="match status" value="1"/>
</dbReference>
<keyword evidence="4 7" id="KW-0812">Transmembrane</keyword>
<keyword evidence="2 7" id="KW-0813">Transport</keyword>
<organism evidence="10 11">
    <name type="scientific">Maribacter cobaltidurans</name>
    <dbReference type="NCBI Taxonomy" id="1178778"/>
    <lineage>
        <taxon>Bacteria</taxon>
        <taxon>Pseudomonadati</taxon>
        <taxon>Bacteroidota</taxon>
        <taxon>Flavobacteriia</taxon>
        <taxon>Flavobacteriales</taxon>
        <taxon>Flavobacteriaceae</taxon>
        <taxon>Maribacter</taxon>
    </lineage>
</organism>
<evidence type="ECO:0000256" key="1">
    <source>
        <dbReference type="ARBA" id="ARBA00004571"/>
    </source>
</evidence>
<evidence type="ECO:0000313" key="11">
    <source>
        <dbReference type="Proteomes" id="UP000215244"/>
    </source>
</evidence>
<dbReference type="PROSITE" id="PS52016">
    <property type="entry name" value="TONB_DEPENDENT_REC_3"/>
    <property type="match status" value="1"/>
</dbReference>
<evidence type="ECO:0000256" key="6">
    <source>
        <dbReference type="ARBA" id="ARBA00023237"/>
    </source>
</evidence>
<dbReference type="InterPro" id="IPR037066">
    <property type="entry name" value="Plug_dom_sf"/>
</dbReference>
<feature type="signal peptide" evidence="8">
    <location>
        <begin position="1"/>
        <end position="28"/>
    </location>
</feature>
<dbReference type="Gene3D" id="2.40.170.20">
    <property type="entry name" value="TonB-dependent receptor, beta-barrel domain"/>
    <property type="match status" value="1"/>
</dbReference>
<dbReference type="InterPro" id="IPR023996">
    <property type="entry name" value="TonB-dep_OMP_SusC/RagA"/>
</dbReference>
<dbReference type="Pfam" id="PF13715">
    <property type="entry name" value="CarbopepD_reg_2"/>
    <property type="match status" value="1"/>
</dbReference>
<dbReference type="GO" id="GO:0009279">
    <property type="term" value="C:cell outer membrane"/>
    <property type="evidence" value="ECO:0007669"/>
    <property type="project" value="UniProtKB-SubCell"/>
</dbReference>
<evidence type="ECO:0000256" key="5">
    <source>
        <dbReference type="ARBA" id="ARBA00023136"/>
    </source>
</evidence>
<dbReference type="OrthoDB" id="9768177at2"/>